<dbReference type="NCBIfam" id="NF038037">
    <property type="entry name" value="cytob_DsrM"/>
    <property type="match status" value="1"/>
</dbReference>
<name>A0A0W8G272_9ZZZZ</name>
<feature type="transmembrane region" description="Helical" evidence="7">
    <location>
        <begin position="254"/>
        <end position="272"/>
    </location>
</feature>
<dbReference type="Gene3D" id="1.20.950.20">
    <property type="entry name" value="Transmembrane di-heme cytochromes, Chain C"/>
    <property type="match status" value="1"/>
</dbReference>
<dbReference type="InterPro" id="IPR023234">
    <property type="entry name" value="NarG-like_domain"/>
</dbReference>
<keyword evidence="6 7" id="KW-0472">Membrane</keyword>
<feature type="transmembrane region" description="Helical" evidence="7">
    <location>
        <begin position="165"/>
        <end position="189"/>
    </location>
</feature>
<dbReference type="AlphaFoldDB" id="A0A0W8G272"/>
<dbReference type="GO" id="GO:0005886">
    <property type="term" value="C:plasma membrane"/>
    <property type="evidence" value="ECO:0007669"/>
    <property type="project" value="UniProtKB-SubCell"/>
</dbReference>
<sequence length="334" mass="38389">MAAFYSFFVVLALVVLAWVGAGEAGWKGLFGIYIPYLALLVFLFGFLSKILNWAKTPVPFCIPTTGGQQKSLPWIKNNPWDNPYNASGTVIRMALEVLTFRSLFRNTSVCLQQDGPKVGYNSAKWLWLFALMFHYSFLLILLRHLRLFTNPVPMPILKLEFFDSILQIGVPVLYQSDMIFLAAILFLLLRRVFDSKVNYISIMSDYFPLFLILSIALSGMWMRYIAKVDVIAIKELTMGLVTFHPVIPKDPIDVSFYVHIFLVSVLFMYFPFSKLMHMGGVFLSPTRNMPNFSRRKMWVNPWNDPAIKPHSYAAYEDDFREKMIEAGLPVDKKA</sequence>
<gene>
    <name evidence="9" type="ORF">ASZ90_002891</name>
</gene>
<accession>A0A0W8G272</accession>
<evidence type="ECO:0000256" key="5">
    <source>
        <dbReference type="ARBA" id="ARBA00023002"/>
    </source>
</evidence>
<evidence type="ECO:0000313" key="9">
    <source>
        <dbReference type="EMBL" id="KUG27255.1"/>
    </source>
</evidence>
<evidence type="ECO:0000259" key="8">
    <source>
        <dbReference type="Pfam" id="PF02665"/>
    </source>
</evidence>
<keyword evidence="3 7" id="KW-0812">Transmembrane</keyword>
<evidence type="ECO:0000256" key="2">
    <source>
        <dbReference type="ARBA" id="ARBA00022475"/>
    </source>
</evidence>
<evidence type="ECO:0000256" key="4">
    <source>
        <dbReference type="ARBA" id="ARBA00022989"/>
    </source>
</evidence>
<dbReference type="InterPro" id="IPR036197">
    <property type="entry name" value="NarG-like_sf"/>
</dbReference>
<dbReference type="GO" id="GO:0016491">
    <property type="term" value="F:oxidoreductase activity"/>
    <property type="evidence" value="ECO:0007669"/>
    <property type="project" value="UniProtKB-KW"/>
</dbReference>
<organism evidence="9">
    <name type="scientific">hydrocarbon metagenome</name>
    <dbReference type="NCBI Taxonomy" id="938273"/>
    <lineage>
        <taxon>unclassified sequences</taxon>
        <taxon>metagenomes</taxon>
        <taxon>ecological metagenomes</taxon>
    </lineage>
</organism>
<comment type="caution">
    <text evidence="9">The sequence shown here is derived from an EMBL/GenBank/DDBJ whole genome shotgun (WGS) entry which is preliminary data.</text>
</comment>
<reference evidence="9" key="1">
    <citation type="journal article" date="2015" name="Proc. Natl. Acad. Sci. U.S.A.">
        <title>Networks of energetic and metabolic interactions define dynamics in microbial communities.</title>
        <authorList>
            <person name="Embree M."/>
            <person name="Liu J.K."/>
            <person name="Al-Bassam M.M."/>
            <person name="Zengler K."/>
        </authorList>
    </citation>
    <scope>NUCLEOTIDE SEQUENCE</scope>
</reference>
<dbReference type="EMBL" id="LNQE01000345">
    <property type="protein sequence ID" value="KUG27255.1"/>
    <property type="molecule type" value="Genomic_DNA"/>
</dbReference>
<proteinExistence type="predicted"/>
<evidence type="ECO:0000256" key="6">
    <source>
        <dbReference type="ARBA" id="ARBA00023136"/>
    </source>
</evidence>
<dbReference type="Pfam" id="PF02665">
    <property type="entry name" value="Nitrate_red_gam"/>
    <property type="match status" value="1"/>
</dbReference>
<evidence type="ECO:0000256" key="3">
    <source>
        <dbReference type="ARBA" id="ARBA00022692"/>
    </source>
</evidence>
<feature type="transmembrane region" description="Helical" evidence="7">
    <location>
        <begin position="32"/>
        <end position="51"/>
    </location>
</feature>
<evidence type="ECO:0000256" key="1">
    <source>
        <dbReference type="ARBA" id="ARBA00004651"/>
    </source>
</evidence>
<feature type="domain" description="NarG-like" evidence="8">
    <location>
        <begin position="122"/>
        <end position="278"/>
    </location>
</feature>
<keyword evidence="5" id="KW-0560">Oxidoreductase</keyword>
<dbReference type="InterPro" id="IPR047660">
    <property type="entry name" value="DsrM"/>
</dbReference>
<dbReference type="SUPFAM" id="SSF103501">
    <property type="entry name" value="Respiratory nitrate reductase 1 gamma chain"/>
    <property type="match status" value="1"/>
</dbReference>
<protein>
    <submittedName>
        <fullName evidence="9">Sulfite reduction-associated complex dsrmkjop protein dsrm (Hmec)</fullName>
    </submittedName>
</protein>
<evidence type="ECO:0000256" key="7">
    <source>
        <dbReference type="SAM" id="Phobius"/>
    </source>
</evidence>
<feature type="transmembrane region" description="Helical" evidence="7">
    <location>
        <begin position="209"/>
        <end position="226"/>
    </location>
</feature>
<comment type="subcellular location">
    <subcellularLocation>
        <location evidence="1">Cell membrane</location>
        <topology evidence="1">Multi-pass membrane protein</topology>
    </subcellularLocation>
</comment>
<keyword evidence="2" id="KW-1003">Cell membrane</keyword>
<feature type="transmembrane region" description="Helical" evidence="7">
    <location>
        <begin position="125"/>
        <end position="145"/>
    </location>
</feature>
<keyword evidence="4 7" id="KW-1133">Transmembrane helix</keyword>